<evidence type="ECO:0000256" key="5">
    <source>
        <dbReference type="ARBA" id="ARBA00022857"/>
    </source>
</evidence>
<keyword evidence="4 8" id="KW-0274">FAD</keyword>
<sequence length="432" mass="48785">MSKPKRYCIIGAGPAGLCTARHALALDGSPEVTVFEQTKQIGGLWTYTETTGKDQNGIEITCMYANLRTNLVKQGMGYPDYPIDEKASTFVGIAEVARQLNGYAEKHELERIIKFEQQVVRVTRNFELNVWDVLVKNLPDNLHLNYQFDFVLICNGHYSSPIIPDFPGRDIFRGRQLHSKDYRRSEHYSGERVLIVGGGHSGVDIAPDVASHARRAVLSHRCKGAVHTGDQVVQKPEISRLTPTGAIFVDGCTEDFDVIIYCTGYRYSVPFISMDCGVTLHNNAISPLYYHCININQPTMAFIGLPFNACLMLMMDMQARFCLQFYSGQKPLPSREEMLEEWKRDTSEREARGLTGKLTHMLAGDLQQRYYDELARIAQIESLKPVLAKMHADCITSKNEDVNFRSYEYHVIDDENFTKVKIPHSNNAAALA</sequence>
<evidence type="ECO:0000313" key="10">
    <source>
        <dbReference type="Proteomes" id="UP000075880"/>
    </source>
</evidence>
<keyword evidence="10" id="KW-1185">Reference proteome</keyword>
<dbReference type="AlphaFoldDB" id="A0AAG5D1K6"/>
<dbReference type="PRINTS" id="PR00370">
    <property type="entry name" value="FMOXYGENASE"/>
</dbReference>
<dbReference type="Pfam" id="PF00743">
    <property type="entry name" value="FMO-like"/>
    <property type="match status" value="2"/>
</dbReference>
<evidence type="ECO:0000256" key="2">
    <source>
        <dbReference type="ARBA" id="ARBA00009183"/>
    </source>
</evidence>
<keyword evidence="6 8" id="KW-0560">Oxidoreductase</keyword>
<evidence type="ECO:0000256" key="1">
    <source>
        <dbReference type="ARBA" id="ARBA00001974"/>
    </source>
</evidence>
<evidence type="ECO:0000256" key="7">
    <source>
        <dbReference type="ARBA" id="ARBA00023033"/>
    </source>
</evidence>
<evidence type="ECO:0000256" key="3">
    <source>
        <dbReference type="ARBA" id="ARBA00022630"/>
    </source>
</evidence>
<dbReference type="SUPFAM" id="SSF51905">
    <property type="entry name" value="FAD/NAD(P)-binding domain"/>
    <property type="match status" value="2"/>
</dbReference>
<keyword evidence="7 8" id="KW-0503">Monooxygenase</keyword>
<dbReference type="InterPro" id="IPR050346">
    <property type="entry name" value="FMO-like"/>
</dbReference>
<dbReference type="GO" id="GO:0004499">
    <property type="term" value="F:N,N-dimethylaniline monooxygenase activity"/>
    <property type="evidence" value="ECO:0007669"/>
    <property type="project" value="InterPro"/>
</dbReference>
<dbReference type="Proteomes" id="UP000075880">
    <property type="component" value="Unassembled WGS sequence"/>
</dbReference>
<dbReference type="GO" id="GO:0050661">
    <property type="term" value="F:NADP binding"/>
    <property type="evidence" value="ECO:0007669"/>
    <property type="project" value="InterPro"/>
</dbReference>
<dbReference type="FunFam" id="3.50.50.60:FF:000138">
    <property type="entry name" value="Flavin-containing monooxygenase"/>
    <property type="match status" value="1"/>
</dbReference>
<dbReference type="InterPro" id="IPR000960">
    <property type="entry name" value="Flavin_mOase"/>
</dbReference>
<accession>A0AAG5D1K6</accession>
<protein>
    <recommendedName>
        <fullName evidence="8">Flavin-containing monooxygenase</fullName>
        <ecNumber evidence="8">1.-.-.-</ecNumber>
    </recommendedName>
</protein>
<evidence type="ECO:0000313" key="9">
    <source>
        <dbReference type="EnsemblMetazoa" id="ENSAATROPP004744"/>
    </source>
</evidence>
<evidence type="ECO:0000256" key="6">
    <source>
        <dbReference type="ARBA" id="ARBA00023002"/>
    </source>
</evidence>
<evidence type="ECO:0000256" key="8">
    <source>
        <dbReference type="RuleBase" id="RU361177"/>
    </source>
</evidence>
<keyword evidence="3 8" id="KW-0285">Flavoprotein</keyword>
<dbReference type="EC" id="1.-.-.-" evidence="8"/>
<dbReference type="InterPro" id="IPR036188">
    <property type="entry name" value="FAD/NAD-bd_sf"/>
</dbReference>
<reference evidence="9" key="1">
    <citation type="submission" date="2024-04" db="UniProtKB">
        <authorList>
            <consortium name="EnsemblMetazoa"/>
        </authorList>
    </citation>
    <scope>IDENTIFICATION</scope>
    <source>
        <strain evidence="9">EBRO</strain>
    </source>
</reference>
<dbReference type="Gene3D" id="3.50.50.60">
    <property type="entry name" value="FAD/NAD(P)-binding domain"/>
    <property type="match status" value="2"/>
</dbReference>
<keyword evidence="5" id="KW-0521">NADP</keyword>
<comment type="similarity">
    <text evidence="2 8">Belongs to the FMO family.</text>
</comment>
<dbReference type="InterPro" id="IPR020946">
    <property type="entry name" value="Flavin_mOase-like"/>
</dbReference>
<proteinExistence type="inferred from homology"/>
<evidence type="ECO:0000256" key="4">
    <source>
        <dbReference type="ARBA" id="ARBA00022827"/>
    </source>
</evidence>
<organism evidence="9 10">
    <name type="scientific">Anopheles atroparvus</name>
    <name type="common">European mosquito</name>
    <dbReference type="NCBI Taxonomy" id="41427"/>
    <lineage>
        <taxon>Eukaryota</taxon>
        <taxon>Metazoa</taxon>
        <taxon>Ecdysozoa</taxon>
        <taxon>Arthropoda</taxon>
        <taxon>Hexapoda</taxon>
        <taxon>Insecta</taxon>
        <taxon>Pterygota</taxon>
        <taxon>Neoptera</taxon>
        <taxon>Endopterygota</taxon>
        <taxon>Diptera</taxon>
        <taxon>Nematocera</taxon>
        <taxon>Culicoidea</taxon>
        <taxon>Culicidae</taxon>
        <taxon>Anophelinae</taxon>
        <taxon>Anopheles</taxon>
    </lineage>
</organism>
<dbReference type="PANTHER" id="PTHR23023">
    <property type="entry name" value="DIMETHYLANILINE MONOOXYGENASE"/>
    <property type="match status" value="1"/>
</dbReference>
<comment type="cofactor">
    <cofactor evidence="1 8">
        <name>FAD</name>
        <dbReference type="ChEBI" id="CHEBI:57692"/>
    </cofactor>
</comment>
<dbReference type="PIRSF" id="PIRSF000332">
    <property type="entry name" value="FMO"/>
    <property type="match status" value="1"/>
</dbReference>
<name>A0AAG5D1K6_ANOAO</name>
<dbReference type="GO" id="GO:0050660">
    <property type="term" value="F:flavin adenine dinucleotide binding"/>
    <property type="evidence" value="ECO:0007669"/>
    <property type="project" value="InterPro"/>
</dbReference>
<dbReference type="EnsemblMetazoa" id="ENSAATROPT005017">
    <property type="protein sequence ID" value="ENSAATROPP004744"/>
    <property type="gene ID" value="ENSAATROPG003995"/>
</dbReference>